<dbReference type="GO" id="GO:0007165">
    <property type="term" value="P:signal transduction"/>
    <property type="evidence" value="ECO:0007669"/>
    <property type="project" value="InterPro"/>
</dbReference>
<protein>
    <submittedName>
        <fullName evidence="3">Purine-binding chemotaxis protein CheW</fullName>
    </submittedName>
</protein>
<dbReference type="EMBL" id="LQXD01000197">
    <property type="protein sequence ID" value="OIJ04767.1"/>
    <property type="molecule type" value="Genomic_DNA"/>
</dbReference>
<reference evidence="3" key="4">
    <citation type="submission" date="2020-10" db="EMBL/GenBank/DDBJ databases">
        <authorList>
            <person name="Bassil N.M."/>
            <person name="Lloyd J.R."/>
        </authorList>
    </citation>
    <scope>NUCLEOTIDE SEQUENCE</scope>
    <source>
        <strain evidence="3">NB2006</strain>
    </source>
</reference>
<dbReference type="KEGG" id="aia:AWH56_019980"/>
<dbReference type="OrthoDB" id="9787997at2"/>
<evidence type="ECO:0000313" key="4">
    <source>
        <dbReference type="Proteomes" id="UP000180175"/>
    </source>
</evidence>
<dbReference type="EMBL" id="CP063356">
    <property type="protein sequence ID" value="QOY34971.1"/>
    <property type="molecule type" value="Genomic_DNA"/>
</dbReference>
<keyword evidence="4" id="KW-1185">Reference proteome</keyword>
<name>A0A1S2KYX0_9BACI</name>
<dbReference type="Pfam" id="PF01584">
    <property type="entry name" value="CheW"/>
    <property type="match status" value="1"/>
</dbReference>
<evidence type="ECO:0000313" key="3">
    <source>
        <dbReference type="EMBL" id="QOY34971.1"/>
    </source>
</evidence>
<dbReference type="InterPro" id="IPR036061">
    <property type="entry name" value="CheW-like_dom_sf"/>
</dbReference>
<reference evidence="2 4" key="1">
    <citation type="submission" date="2016-10" db="EMBL/GenBank/DDBJ databases">
        <title>Draft genome sequences of four alkaliphilic bacteria belonging to the Anaerobacillus genus.</title>
        <authorList>
            <person name="Bassil N.M."/>
            <person name="Lloyd J.R."/>
        </authorList>
    </citation>
    <scope>NUCLEOTIDE SEQUENCE [LARGE SCALE GENOMIC DNA]</scope>
    <source>
        <strain evidence="2 4">NB2006</strain>
    </source>
</reference>
<organism evidence="2 4">
    <name type="scientific">Anaerobacillus isosaccharinicus</name>
    <dbReference type="NCBI Taxonomy" id="1532552"/>
    <lineage>
        <taxon>Bacteria</taxon>
        <taxon>Bacillati</taxon>
        <taxon>Bacillota</taxon>
        <taxon>Bacilli</taxon>
        <taxon>Bacillales</taxon>
        <taxon>Bacillaceae</taxon>
        <taxon>Anaerobacillus</taxon>
    </lineage>
</organism>
<dbReference type="InterPro" id="IPR002545">
    <property type="entry name" value="CheW-lke_dom"/>
</dbReference>
<dbReference type="GO" id="GO:0005829">
    <property type="term" value="C:cytosol"/>
    <property type="evidence" value="ECO:0007669"/>
    <property type="project" value="TreeGrafter"/>
</dbReference>
<dbReference type="SUPFAM" id="SSF50341">
    <property type="entry name" value="CheW-like"/>
    <property type="match status" value="1"/>
</dbReference>
<dbReference type="GO" id="GO:0006935">
    <property type="term" value="P:chemotaxis"/>
    <property type="evidence" value="ECO:0007669"/>
    <property type="project" value="InterPro"/>
</dbReference>
<feature type="domain" description="CheW-like" evidence="1">
    <location>
        <begin position="2"/>
        <end position="142"/>
    </location>
</feature>
<accession>A0A1S2KYX0</accession>
<dbReference type="AlphaFoldDB" id="A0A1S2KYX0"/>
<reference evidence="3 4" key="2">
    <citation type="journal article" date="2017" name="Genome Announc.">
        <title>Draft Genome Sequences of Four Alkaliphilic Bacteria Belonging to the Anaerobacillus Genus.</title>
        <authorList>
            <person name="Bassil N.M."/>
            <person name="Lloyd J.R."/>
        </authorList>
    </citation>
    <scope>NUCLEOTIDE SEQUENCE [LARGE SCALE GENOMIC DNA]</scope>
    <source>
        <strain evidence="3 4">NB2006</strain>
    </source>
</reference>
<proteinExistence type="predicted"/>
<dbReference type="RefSeq" id="WP_071319184.1">
    <property type="nucleotide sequence ID" value="NZ_CP063356.2"/>
</dbReference>
<evidence type="ECO:0000313" key="2">
    <source>
        <dbReference type="EMBL" id="OIJ04767.1"/>
    </source>
</evidence>
<evidence type="ECO:0000259" key="1">
    <source>
        <dbReference type="PROSITE" id="PS50851"/>
    </source>
</evidence>
<dbReference type="Gene3D" id="2.30.30.40">
    <property type="entry name" value="SH3 Domains"/>
    <property type="match status" value="1"/>
</dbReference>
<reference evidence="3 4" key="3">
    <citation type="journal article" date="2019" name="Int. J. Syst. Evol. Microbiol.">
        <title>Anaerobacillus isosaccharinicus sp. nov., an alkaliphilic bacterium which degrades isosaccharinic acid.</title>
        <authorList>
            <person name="Bassil N.M."/>
            <person name="Lloyd J.R."/>
        </authorList>
    </citation>
    <scope>NUCLEOTIDE SEQUENCE [LARGE SCALE GENOMIC DNA]</scope>
    <source>
        <strain evidence="3 4">NB2006</strain>
    </source>
</reference>
<gene>
    <name evidence="3" type="ORF">AWH56_019980</name>
    <name evidence="2" type="ORF">AWH56_22620</name>
</gene>
<dbReference type="PANTHER" id="PTHR22617:SF23">
    <property type="entry name" value="CHEMOTAXIS PROTEIN CHEW"/>
    <property type="match status" value="1"/>
</dbReference>
<dbReference type="InterPro" id="IPR039315">
    <property type="entry name" value="CheW"/>
</dbReference>
<dbReference type="SMART" id="SM00260">
    <property type="entry name" value="CheW"/>
    <property type="match status" value="1"/>
</dbReference>
<dbReference type="Gene3D" id="2.40.50.180">
    <property type="entry name" value="CheA-289, Domain 4"/>
    <property type="match status" value="1"/>
</dbReference>
<dbReference type="PROSITE" id="PS50851">
    <property type="entry name" value="CHEW"/>
    <property type="match status" value="1"/>
</dbReference>
<dbReference type="PANTHER" id="PTHR22617">
    <property type="entry name" value="CHEMOTAXIS SENSOR HISTIDINE KINASE-RELATED"/>
    <property type="match status" value="1"/>
</dbReference>
<sequence>MKTNFVLFSIEGGTYGIDINNITSIEKVSETTPTPQMPDYMLGIVSIRDQVMPIIDCKKLTFNQSSNIDENSRYIIIDTDKTTIALMVESTNEIINFDTSLIKPISLLESNSKTNFIQGVALLENRIISVININELISSIDMTEIG</sequence>
<dbReference type="Proteomes" id="UP000180175">
    <property type="component" value="Chromosome"/>
</dbReference>